<dbReference type="EMBL" id="AMGM01000016">
    <property type="protein sequence ID" value="EKB49899.1"/>
    <property type="molecule type" value="Genomic_DNA"/>
</dbReference>
<dbReference type="Proteomes" id="UP000004478">
    <property type="component" value="Unassembled WGS sequence"/>
</dbReference>
<evidence type="ECO:0000313" key="1">
    <source>
        <dbReference type="EMBL" id="EKB49899.1"/>
    </source>
</evidence>
<dbReference type="RefSeq" id="WP_009184487.1">
    <property type="nucleotide sequence ID" value="NZ_AMGM01000016.1"/>
</dbReference>
<keyword evidence="2" id="KW-1185">Reference proteome</keyword>
<sequence length="51" mass="5879">MTKGFEIISDTKIQNLINSIRDVQVMVDRDLAAINQVETRVLFFKILISIQ</sequence>
<evidence type="ECO:0000313" key="2">
    <source>
        <dbReference type="Proteomes" id="UP000004478"/>
    </source>
</evidence>
<reference evidence="1 2" key="1">
    <citation type="journal article" date="2012" name="J. Bacteriol.">
        <title>Draft Genome Sequence of Cecembia lonarensis Strain LW9T, Isolated from Lonar Lake, a Haloalkaline Lake in India.</title>
        <authorList>
            <person name="Shivaji S."/>
            <person name="Ara S."/>
            <person name="Singh A."/>
            <person name="Pinnaka A.K."/>
        </authorList>
    </citation>
    <scope>NUCLEOTIDE SEQUENCE [LARGE SCALE GENOMIC DNA]</scope>
    <source>
        <strain evidence="1 2">LW9</strain>
    </source>
</reference>
<accession>K1M0N4</accession>
<proteinExistence type="predicted"/>
<dbReference type="AlphaFoldDB" id="K1M0N4"/>
<protein>
    <submittedName>
        <fullName evidence="1">Uncharacterized protein</fullName>
    </submittedName>
</protein>
<name>K1M0N4_CECL9</name>
<comment type="caution">
    <text evidence="1">The sequence shown here is derived from an EMBL/GenBank/DDBJ whole genome shotgun (WGS) entry which is preliminary data.</text>
</comment>
<gene>
    <name evidence="1" type="ORF">B879_01452</name>
</gene>
<organism evidence="1 2">
    <name type="scientific">Cecembia lonarensis (strain CCUG 58316 / KCTC 22772 / LW9)</name>
    <dbReference type="NCBI Taxonomy" id="1225176"/>
    <lineage>
        <taxon>Bacteria</taxon>
        <taxon>Pseudomonadati</taxon>
        <taxon>Bacteroidota</taxon>
        <taxon>Cytophagia</taxon>
        <taxon>Cytophagales</taxon>
        <taxon>Cyclobacteriaceae</taxon>
        <taxon>Cecembia</taxon>
    </lineage>
</organism>